<proteinExistence type="predicted"/>
<keyword evidence="2" id="KW-1185">Reference proteome</keyword>
<organism evidence="1 2">
    <name type="scientific">Mycobacterium basiliense</name>
    <dbReference type="NCBI Taxonomy" id="2094119"/>
    <lineage>
        <taxon>Bacteria</taxon>
        <taxon>Bacillati</taxon>
        <taxon>Actinomycetota</taxon>
        <taxon>Actinomycetes</taxon>
        <taxon>Mycobacteriales</taxon>
        <taxon>Mycobacteriaceae</taxon>
        <taxon>Mycobacterium</taxon>
    </lineage>
</organism>
<dbReference type="Proteomes" id="UP000269998">
    <property type="component" value="Chromosome"/>
</dbReference>
<gene>
    <name evidence="1" type="ORF">MB901379_01671</name>
</gene>
<protein>
    <submittedName>
        <fullName evidence="1">Uncharacterized protein</fullName>
    </submittedName>
</protein>
<evidence type="ECO:0000313" key="1">
    <source>
        <dbReference type="EMBL" id="VDM88115.1"/>
    </source>
</evidence>
<dbReference type="AlphaFoldDB" id="A0A447GCD4"/>
<dbReference type="EMBL" id="LR130759">
    <property type="protein sequence ID" value="VDM88115.1"/>
    <property type="molecule type" value="Genomic_DNA"/>
</dbReference>
<sequence precursor="true">MSFVHRISETLFTAMHSLQSPNTAVSAHNATMPTPLTEVANTATTG</sequence>
<reference evidence="2" key="1">
    <citation type="submission" date="2018-02" db="EMBL/GenBank/DDBJ databases">
        <authorList>
            <person name="Seth-Smith MB H."/>
            <person name="Seth-Smith H."/>
        </authorList>
    </citation>
    <scope>NUCLEOTIDE SEQUENCE [LARGE SCALE GENOMIC DNA]</scope>
</reference>
<accession>A0A447GCD4</accession>
<name>A0A447GCD4_9MYCO</name>
<evidence type="ECO:0000313" key="2">
    <source>
        <dbReference type="Proteomes" id="UP000269998"/>
    </source>
</evidence>
<dbReference type="KEGG" id="mbai:MB901379_01671"/>